<dbReference type="InterPro" id="IPR011990">
    <property type="entry name" value="TPR-like_helical_dom_sf"/>
</dbReference>
<dbReference type="NCBIfam" id="TIGR00756">
    <property type="entry name" value="PPR"/>
    <property type="match status" value="2"/>
</dbReference>
<keyword evidence="3" id="KW-1185">Reference proteome</keyword>
<dbReference type="KEGG" id="nnu:104598277"/>
<dbReference type="GeneID" id="104598277"/>
<evidence type="ECO:0000256" key="2">
    <source>
        <dbReference type="PROSITE-ProRule" id="PRU00708"/>
    </source>
</evidence>
<protein>
    <submittedName>
        <fullName evidence="4">Pentatricopeptide repeat-containing protein At1g62350-like</fullName>
    </submittedName>
</protein>
<dbReference type="PANTHER" id="PTHR47594">
    <property type="entry name" value="PPR CONTAINING PLANT-LIKE PROTEIN"/>
    <property type="match status" value="1"/>
</dbReference>
<dbReference type="Pfam" id="PF01535">
    <property type="entry name" value="PPR"/>
    <property type="match status" value="1"/>
</dbReference>
<evidence type="ECO:0000256" key="1">
    <source>
        <dbReference type="ARBA" id="ARBA00022737"/>
    </source>
</evidence>
<dbReference type="RefSeq" id="XP_010258550.1">
    <property type="nucleotide sequence ID" value="XM_010260248.2"/>
</dbReference>
<organism evidence="3 4">
    <name type="scientific">Nelumbo nucifera</name>
    <name type="common">Sacred lotus</name>
    <dbReference type="NCBI Taxonomy" id="4432"/>
    <lineage>
        <taxon>Eukaryota</taxon>
        <taxon>Viridiplantae</taxon>
        <taxon>Streptophyta</taxon>
        <taxon>Embryophyta</taxon>
        <taxon>Tracheophyta</taxon>
        <taxon>Spermatophyta</taxon>
        <taxon>Magnoliopsida</taxon>
        <taxon>Proteales</taxon>
        <taxon>Nelumbonaceae</taxon>
        <taxon>Nelumbo</taxon>
    </lineage>
</organism>
<dbReference type="GO" id="GO:0003723">
    <property type="term" value="F:RNA binding"/>
    <property type="evidence" value="ECO:0007669"/>
    <property type="project" value="InterPro"/>
</dbReference>
<dbReference type="Pfam" id="PF13041">
    <property type="entry name" value="PPR_2"/>
    <property type="match status" value="1"/>
</dbReference>
<reference evidence="4" key="1">
    <citation type="submission" date="2025-08" db="UniProtKB">
        <authorList>
            <consortium name="RefSeq"/>
        </authorList>
    </citation>
    <scope>IDENTIFICATION</scope>
</reference>
<feature type="repeat" description="PPR" evidence="2">
    <location>
        <begin position="162"/>
        <end position="196"/>
    </location>
</feature>
<name>A0A1U7ZXM5_NELNU</name>
<gene>
    <name evidence="4" type="primary">LOC104598277</name>
</gene>
<dbReference type="OrthoDB" id="1900964at2759"/>
<accession>A0A1U7ZXM5</accession>
<dbReference type="AlphaFoldDB" id="A0A1U7ZXM5"/>
<dbReference type="PROSITE" id="PS51375">
    <property type="entry name" value="PPR"/>
    <property type="match status" value="2"/>
</dbReference>
<evidence type="ECO:0000313" key="3">
    <source>
        <dbReference type="Proteomes" id="UP000189703"/>
    </source>
</evidence>
<dbReference type="eggNOG" id="ENOG502QQW8">
    <property type="taxonomic scope" value="Eukaryota"/>
</dbReference>
<dbReference type="InParanoid" id="A0A1U7ZXM5"/>
<dbReference type="STRING" id="4432.A0A1U7ZXM5"/>
<sequence length="251" mass="28770">MGCLHFQLPQMGLLEKPRSSIFLNKHYRCSLMASPGLYPKVSCGLRSGPRKPLWRSRVLSTEAIQAVQSLKLAKSNSKLDEVFSSRLSRLLKADLIATLMELQRQNEFELALKVFKFVQKEVWYKPDLFLYCDMIFMLGKNKLIAMAEELFVELRDEGLEPNTRAYTEMIGAFLQVGMVEKAMETYASMKESGCIPDKLTLTILIRNLEKAGEKELASTVKKDCDEYVDYPENFLDEIGKKHPKKRTVELV</sequence>
<keyword evidence="1" id="KW-0677">Repeat</keyword>
<dbReference type="GO" id="GO:0009658">
    <property type="term" value="P:chloroplast organization"/>
    <property type="evidence" value="ECO:0007669"/>
    <property type="project" value="InterPro"/>
</dbReference>
<dbReference type="InterPro" id="IPR044190">
    <property type="entry name" value="THA8-like"/>
</dbReference>
<dbReference type="PANTHER" id="PTHR47594:SF5">
    <property type="entry name" value="PENTACOTRIPEPTIDE-REPEAT REGION OF PRORP DOMAIN-CONTAINING PROTEIN"/>
    <property type="match status" value="1"/>
</dbReference>
<dbReference type="OMA" id="VRNEEWY"/>
<dbReference type="GO" id="GO:0000373">
    <property type="term" value="P:Group II intron splicing"/>
    <property type="evidence" value="ECO:0007669"/>
    <property type="project" value="InterPro"/>
</dbReference>
<dbReference type="InterPro" id="IPR002885">
    <property type="entry name" value="PPR_rpt"/>
</dbReference>
<dbReference type="Proteomes" id="UP000189703">
    <property type="component" value="Unplaced"/>
</dbReference>
<proteinExistence type="predicted"/>
<evidence type="ECO:0000313" key="4">
    <source>
        <dbReference type="RefSeq" id="XP_010258550.1"/>
    </source>
</evidence>
<dbReference type="Gene3D" id="1.25.40.10">
    <property type="entry name" value="Tetratricopeptide repeat domain"/>
    <property type="match status" value="1"/>
</dbReference>
<feature type="repeat" description="PPR" evidence="2">
    <location>
        <begin position="127"/>
        <end position="161"/>
    </location>
</feature>